<evidence type="ECO:0008006" key="3">
    <source>
        <dbReference type="Google" id="ProtNLM"/>
    </source>
</evidence>
<keyword evidence="2" id="KW-1185">Reference proteome</keyword>
<evidence type="ECO:0000313" key="2">
    <source>
        <dbReference type="Proteomes" id="UP000270094"/>
    </source>
</evidence>
<gene>
    <name evidence="1" type="ORF">SVUK_LOCUS9561</name>
</gene>
<accession>A0A3P7J2E0</accession>
<dbReference type="OrthoDB" id="10022288at2759"/>
<dbReference type="EMBL" id="UYYB01094530">
    <property type="protein sequence ID" value="VDM74563.1"/>
    <property type="molecule type" value="Genomic_DNA"/>
</dbReference>
<protein>
    <recommendedName>
        <fullName evidence="3">MSP domain-containing protein</fullName>
    </recommendedName>
</protein>
<proteinExistence type="predicted"/>
<dbReference type="AlphaFoldDB" id="A0A3P7J2E0"/>
<reference evidence="1 2" key="1">
    <citation type="submission" date="2018-11" db="EMBL/GenBank/DDBJ databases">
        <authorList>
            <consortium name="Pathogen Informatics"/>
        </authorList>
    </citation>
    <scope>NUCLEOTIDE SEQUENCE [LARGE SCALE GENOMIC DNA]</scope>
</reference>
<evidence type="ECO:0000313" key="1">
    <source>
        <dbReference type="EMBL" id="VDM74563.1"/>
    </source>
</evidence>
<dbReference type="Proteomes" id="UP000270094">
    <property type="component" value="Unassembled WGS sequence"/>
</dbReference>
<organism evidence="1 2">
    <name type="scientific">Strongylus vulgaris</name>
    <name type="common">Blood worm</name>
    <dbReference type="NCBI Taxonomy" id="40348"/>
    <lineage>
        <taxon>Eukaryota</taxon>
        <taxon>Metazoa</taxon>
        <taxon>Ecdysozoa</taxon>
        <taxon>Nematoda</taxon>
        <taxon>Chromadorea</taxon>
        <taxon>Rhabditida</taxon>
        <taxon>Rhabditina</taxon>
        <taxon>Rhabditomorpha</taxon>
        <taxon>Strongyloidea</taxon>
        <taxon>Strongylidae</taxon>
        <taxon>Strongylus</taxon>
    </lineage>
</organism>
<name>A0A3P7J2E0_STRVU</name>
<sequence>MNLRPVPGVAQLSQIYSSVIIRIICFTELVYITRRDVILWLKLPLLPQFQENDAFGRGRGMDDGDSNRLPVFLSVSEIEFPVSERSPRRVITVYNPYGYSIQYKGICERRIIVSRHRILTHTTKQLPQNGPFRVIYKGFKQLCFLFYIE</sequence>